<sequence>MNKKTAAAVRFGIRLAGVSLAAAVLVACATAPPYIHPSHSEIPPHVQEIIAGRSTLRVDELGYDREDSYRYLQAAFDTDAEVVIIPASPGPWVTSEQLSLPSDKIIVLEPGAQVVAKRGYFHDRGEKLMRGSSIDNLQVYGYGAELRMWKDDFQRFPYEQSQHRHSVALYGAHNTLIEGLTIYGSGGDGIYLGADHGRDRSYNYNVTLRNLYIFDHHRQGISVISADRLLIENVQIDNTTGTLPEAAIDFEPNRAHEQLTRIVVRNLYARFNAGPGILVYLQHLDETSLPVDIRIEDSLLRWNWVGVSVMGMRNNPQGSIELHNVRSGFPNFIWTPSARRMVERSR</sequence>
<proteinExistence type="predicted"/>
<evidence type="ECO:0000313" key="4">
    <source>
        <dbReference type="Proteomes" id="UP000007383"/>
    </source>
</evidence>
<dbReference type="Gene3D" id="2.160.20.10">
    <property type="entry name" value="Single-stranded right-handed beta-helix, Pectin lyase-like"/>
    <property type="match status" value="1"/>
</dbReference>
<dbReference type="RefSeq" id="WP_014454163.1">
    <property type="nucleotide sequence ID" value="NC_017098.1"/>
</dbReference>
<dbReference type="SUPFAM" id="SSF51126">
    <property type="entry name" value="Pectin lyase-like"/>
    <property type="match status" value="1"/>
</dbReference>
<dbReference type="STRING" id="889378.Spiaf_0056"/>
<dbReference type="PROSITE" id="PS51257">
    <property type="entry name" value="PROKAR_LIPOPROTEIN"/>
    <property type="match status" value="1"/>
</dbReference>
<feature type="domain" description="Right handed beta helix" evidence="2">
    <location>
        <begin position="162"/>
        <end position="291"/>
    </location>
</feature>
<keyword evidence="4" id="KW-1185">Reference proteome</keyword>
<reference evidence="4" key="1">
    <citation type="journal article" date="2013" name="Stand. Genomic Sci.">
        <title>Complete genome sequence of the halophilic bacterium Spirochaeta africana type strain (Z-7692(T)) from the alkaline Lake Magadi in the East African Rift.</title>
        <authorList>
            <person name="Liolos K."/>
            <person name="Abt B."/>
            <person name="Scheuner C."/>
            <person name="Teshima H."/>
            <person name="Held B."/>
            <person name="Lapidus A."/>
            <person name="Nolan M."/>
            <person name="Lucas S."/>
            <person name="Deshpande S."/>
            <person name="Cheng J.F."/>
            <person name="Tapia R."/>
            <person name="Goodwin L.A."/>
            <person name="Pitluck S."/>
            <person name="Pagani I."/>
            <person name="Ivanova N."/>
            <person name="Mavromatis K."/>
            <person name="Mikhailova N."/>
            <person name="Huntemann M."/>
            <person name="Pati A."/>
            <person name="Chen A."/>
            <person name="Palaniappan K."/>
            <person name="Land M."/>
            <person name="Rohde M."/>
            <person name="Tindall B.J."/>
            <person name="Detter J.C."/>
            <person name="Goker M."/>
            <person name="Bristow J."/>
            <person name="Eisen J.A."/>
            <person name="Markowitz V."/>
            <person name="Hugenholtz P."/>
            <person name="Woyke T."/>
            <person name="Klenk H.P."/>
            <person name="Kyrpides N.C."/>
        </authorList>
    </citation>
    <scope>NUCLEOTIDE SEQUENCE</scope>
    <source>
        <strain evidence="4">ATCC 700263 / DSM 8902 / Z-7692</strain>
    </source>
</reference>
<evidence type="ECO:0000313" key="3">
    <source>
        <dbReference type="EMBL" id="AFG36165.1"/>
    </source>
</evidence>
<dbReference type="PATRIC" id="fig|889378.3.peg.59"/>
<dbReference type="Pfam" id="PF13229">
    <property type="entry name" value="Beta_helix"/>
    <property type="match status" value="1"/>
</dbReference>
<dbReference type="eggNOG" id="COG3291">
    <property type="taxonomic scope" value="Bacteria"/>
</dbReference>
<dbReference type="InterPro" id="IPR012334">
    <property type="entry name" value="Pectin_lyas_fold"/>
</dbReference>
<evidence type="ECO:0000256" key="1">
    <source>
        <dbReference type="SAM" id="SignalP"/>
    </source>
</evidence>
<dbReference type="OrthoDB" id="253409at2"/>
<dbReference type="AlphaFoldDB" id="H9UF72"/>
<keyword evidence="1" id="KW-0732">Signal</keyword>
<dbReference type="InterPro" id="IPR011050">
    <property type="entry name" value="Pectin_lyase_fold/virulence"/>
</dbReference>
<dbReference type="KEGG" id="sfc:Spiaf_0056"/>
<dbReference type="InterPro" id="IPR039448">
    <property type="entry name" value="Beta_helix"/>
</dbReference>
<name>H9UF72_SPIAZ</name>
<dbReference type="HOGENOM" id="CLU_801433_0_0_12"/>
<protein>
    <recommendedName>
        <fullName evidence="2">Right handed beta helix domain-containing protein</fullName>
    </recommendedName>
</protein>
<dbReference type="EMBL" id="CP003282">
    <property type="protein sequence ID" value="AFG36165.1"/>
    <property type="molecule type" value="Genomic_DNA"/>
</dbReference>
<dbReference type="InterPro" id="IPR006626">
    <property type="entry name" value="PbH1"/>
</dbReference>
<evidence type="ECO:0000259" key="2">
    <source>
        <dbReference type="Pfam" id="PF13229"/>
    </source>
</evidence>
<accession>H9UF72</accession>
<feature type="signal peptide" evidence="1">
    <location>
        <begin position="1"/>
        <end position="21"/>
    </location>
</feature>
<dbReference type="SMART" id="SM00710">
    <property type="entry name" value="PbH1"/>
    <property type="match status" value="5"/>
</dbReference>
<feature type="chain" id="PRO_5003623560" description="Right handed beta helix domain-containing protein" evidence="1">
    <location>
        <begin position="22"/>
        <end position="346"/>
    </location>
</feature>
<dbReference type="Proteomes" id="UP000007383">
    <property type="component" value="Chromosome"/>
</dbReference>
<organism evidence="3 4">
    <name type="scientific">Spirochaeta africana (strain ATCC 700263 / DSM 8902 / Z-7692)</name>
    <dbReference type="NCBI Taxonomy" id="889378"/>
    <lineage>
        <taxon>Bacteria</taxon>
        <taxon>Pseudomonadati</taxon>
        <taxon>Spirochaetota</taxon>
        <taxon>Spirochaetia</taxon>
        <taxon>Spirochaetales</taxon>
        <taxon>Spirochaetaceae</taxon>
        <taxon>Spirochaeta</taxon>
    </lineage>
</organism>
<gene>
    <name evidence="3" type="ordered locus">Spiaf_0056</name>
</gene>